<comment type="caution">
    <text evidence="10">The sequence shown here is derived from an EMBL/GenBank/DDBJ whole genome shotgun (WGS) entry which is preliminary data.</text>
</comment>
<keyword evidence="3" id="KW-0813">Transport</keyword>
<reference evidence="10 11" key="1">
    <citation type="journal article" date="2015" name="Genome Announc.">
        <title>Expanding the biotechnology potential of lactobacilli through comparative genomics of 213 strains and associated genera.</title>
        <authorList>
            <person name="Sun Z."/>
            <person name="Harris H.M."/>
            <person name="McCann A."/>
            <person name="Guo C."/>
            <person name="Argimon S."/>
            <person name="Zhang W."/>
            <person name="Yang X."/>
            <person name="Jeffery I.B."/>
            <person name="Cooney J.C."/>
            <person name="Kagawa T.F."/>
            <person name="Liu W."/>
            <person name="Song Y."/>
            <person name="Salvetti E."/>
            <person name="Wrobel A."/>
            <person name="Rasinkangas P."/>
            <person name="Parkhill J."/>
            <person name="Rea M.C."/>
            <person name="O'Sullivan O."/>
            <person name="Ritari J."/>
            <person name="Douillard F.P."/>
            <person name="Paul Ross R."/>
            <person name="Yang R."/>
            <person name="Briner A.E."/>
            <person name="Felis G.E."/>
            <person name="de Vos W.M."/>
            <person name="Barrangou R."/>
            <person name="Klaenhammer T.R."/>
            <person name="Caufield P.W."/>
            <person name="Cui Y."/>
            <person name="Zhang H."/>
            <person name="O'Toole P.W."/>
        </authorList>
    </citation>
    <scope>NUCLEOTIDE SEQUENCE [LARGE SCALE GENOMIC DNA]</scope>
    <source>
        <strain evidence="10 11">DSM 18793</strain>
    </source>
</reference>
<feature type="domain" description="ABC transporter" evidence="9">
    <location>
        <begin position="234"/>
        <end position="457"/>
    </location>
</feature>
<dbReference type="SUPFAM" id="SSF52540">
    <property type="entry name" value="P-loop containing nucleoside triphosphate hydrolases"/>
    <property type="match status" value="2"/>
</dbReference>
<dbReference type="GO" id="GO:0016887">
    <property type="term" value="F:ATP hydrolysis activity"/>
    <property type="evidence" value="ECO:0007669"/>
    <property type="project" value="InterPro"/>
</dbReference>
<feature type="domain" description="ABC transporter" evidence="9">
    <location>
        <begin position="3"/>
        <end position="226"/>
    </location>
</feature>
<dbReference type="Pfam" id="PF00005">
    <property type="entry name" value="ABC_tran"/>
    <property type="match status" value="2"/>
</dbReference>
<proteinExistence type="inferred from homology"/>
<evidence type="ECO:0000256" key="8">
    <source>
        <dbReference type="ARBA" id="ARBA00023136"/>
    </source>
</evidence>
<dbReference type="SMART" id="SM00382">
    <property type="entry name" value="AAA"/>
    <property type="match status" value="2"/>
</dbReference>
<dbReference type="InterPro" id="IPR015856">
    <property type="entry name" value="ABC_transpr_CbiO/EcfA_su"/>
</dbReference>
<keyword evidence="5" id="KW-0547">Nucleotide-binding</keyword>
<dbReference type="InterPro" id="IPR027417">
    <property type="entry name" value="P-loop_NTPase"/>
</dbReference>
<evidence type="ECO:0000259" key="9">
    <source>
        <dbReference type="PROSITE" id="PS50893"/>
    </source>
</evidence>
<dbReference type="OrthoDB" id="501320at2"/>
<keyword evidence="6" id="KW-0067">ATP-binding</keyword>
<keyword evidence="11" id="KW-1185">Reference proteome</keyword>
<keyword evidence="7" id="KW-1278">Translocase</keyword>
<dbReference type="CDD" id="cd03225">
    <property type="entry name" value="ABC_cobalt_CbiO_domain1"/>
    <property type="match status" value="2"/>
</dbReference>
<dbReference type="EMBL" id="AZGC01000026">
    <property type="protein sequence ID" value="KRL95050.1"/>
    <property type="molecule type" value="Genomic_DNA"/>
</dbReference>
<dbReference type="InterPro" id="IPR050095">
    <property type="entry name" value="ECF_ABC_transporter_ATP-bd"/>
</dbReference>
<comment type="similarity">
    <text evidence="2">Belongs to the ABC transporter superfamily.</text>
</comment>
<evidence type="ECO:0000313" key="10">
    <source>
        <dbReference type="EMBL" id="KRL95050.1"/>
    </source>
</evidence>
<accession>A0A0R1UTS2</accession>
<sequence length="457" mass="50903">MTIQLTNLTFTDRQRTILQLPPIEFASGQTHLIIGNSGAGKSTFLKIIANLYPKYRGQLTGTITGNDHVAMVFQHPGLQFTMDTPRHELNFVLMNQGVPPSQQAEQITTLATKFGLTNHLDQPFTTLSGGEQQLVALATAMAMQPKILLLDEALASLDVSHQTQIIQQLQTLQQAGLTIIIADHEPAIYQALHPNVYELQATNFRKLTPAETNACLHPQLDTATFSLPTGNESLTATDLTIQTSSQTLYEHQSFSLPSHAITLLTGPSGSGKTSFLKACFQLIPYTGQLNFQGHDLTKWRRKRLTYQLGWGFQQAADQFIQITVAQELAVSLKHSHQPTLWQAHQADILQQLRLTELLDRSVYTLSGGQQKIVQILSLLILAPPLLFLDEPFVGLDPAIAQQIANLIQTWQQLTKMTIIIISHRIAPVIPIADYHLTLHQQQWSFTEELTYETQSTI</sequence>
<organism evidence="10 11">
    <name type="scientific">Limosilactobacillus equigenerosi DSM 18793 = JCM 14505</name>
    <dbReference type="NCBI Taxonomy" id="1423742"/>
    <lineage>
        <taxon>Bacteria</taxon>
        <taxon>Bacillati</taxon>
        <taxon>Bacillota</taxon>
        <taxon>Bacilli</taxon>
        <taxon>Lactobacillales</taxon>
        <taxon>Lactobacillaceae</taxon>
        <taxon>Limosilactobacillus</taxon>
    </lineage>
</organism>
<dbReference type="InterPro" id="IPR017871">
    <property type="entry name" value="ABC_transporter-like_CS"/>
</dbReference>
<dbReference type="GO" id="GO:0005524">
    <property type="term" value="F:ATP binding"/>
    <property type="evidence" value="ECO:0007669"/>
    <property type="project" value="UniProtKB-KW"/>
</dbReference>
<dbReference type="InterPro" id="IPR003593">
    <property type="entry name" value="AAA+_ATPase"/>
</dbReference>
<protein>
    <submittedName>
        <fullName evidence="10">ABC superfamily ATP binding cassette transporter ABC protein</fullName>
    </submittedName>
</protein>
<evidence type="ECO:0000256" key="4">
    <source>
        <dbReference type="ARBA" id="ARBA00022475"/>
    </source>
</evidence>
<dbReference type="Gene3D" id="3.40.50.300">
    <property type="entry name" value="P-loop containing nucleotide triphosphate hydrolases"/>
    <property type="match status" value="2"/>
</dbReference>
<dbReference type="Proteomes" id="UP000051084">
    <property type="component" value="Unassembled WGS sequence"/>
</dbReference>
<dbReference type="InterPro" id="IPR003439">
    <property type="entry name" value="ABC_transporter-like_ATP-bd"/>
</dbReference>
<dbReference type="AlphaFoldDB" id="A0A0R1UTS2"/>
<evidence type="ECO:0000256" key="7">
    <source>
        <dbReference type="ARBA" id="ARBA00022967"/>
    </source>
</evidence>
<evidence type="ECO:0000256" key="5">
    <source>
        <dbReference type="ARBA" id="ARBA00022741"/>
    </source>
</evidence>
<dbReference type="PROSITE" id="PS50893">
    <property type="entry name" value="ABC_TRANSPORTER_2"/>
    <property type="match status" value="2"/>
</dbReference>
<dbReference type="PANTHER" id="PTHR43553:SF27">
    <property type="entry name" value="ENERGY-COUPLING FACTOR TRANSPORTER ATP-BINDING PROTEIN ECFA2"/>
    <property type="match status" value="1"/>
</dbReference>
<dbReference type="GO" id="GO:0042626">
    <property type="term" value="F:ATPase-coupled transmembrane transporter activity"/>
    <property type="evidence" value="ECO:0007669"/>
    <property type="project" value="TreeGrafter"/>
</dbReference>
<evidence type="ECO:0000256" key="2">
    <source>
        <dbReference type="ARBA" id="ARBA00005417"/>
    </source>
</evidence>
<gene>
    <name evidence="10" type="ORF">FC21_GL001097</name>
</gene>
<name>A0A0R1UTS2_9LACO</name>
<comment type="subcellular location">
    <subcellularLocation>
        <location evidence="1">Cell membrane</location>
        <topology evidence="1">Peripheral membrane protein</topology>
    </subcellularLocation>
</comment>
<evidence type="ECO:0000256" key="6">
    <source>
        <dbReference type="ARBA" id="ARBA00022840"/>
    </source>
</evidence>
<keyword evidence="8" id="KW-0472">Membrane</keyword>
<evidence type="ECO:0000256" key="3">
    <source>
        <dbReference type="ARBA" id="ARBA00022448"/>
    </source>
</evidence>
<dbReference type="PROSITE" id="PS00211">
    <property type="entry name" value="ABC_TRANSPORTER_1"/>
    <property type="match status" value="1"/>
</dbReference>
<evidence type="ECO:0000256" key="1">
    <source>
        <dbReference type="ARBA" id="ARBA00004202"/>
    </source>
</evidence>
<dbReference type="RefSeq" id="WP_056995532.1">
    <property type="nucleotide sequence ID" value="NZ_AZGC01000026.1"/>
</dbReference>
<dbReference type="PATRIC" id="fig|1423742.4.peg.1139"/>
<keyword evidence="4" id="KW-1003">Cell membrane</keyword>
<dbReference type="GO" id="GO:0043190">
    <property type="term" value="C:ATP-binding cassette (ABC) transporter complex"/>
    <property type="evidence" value="ECO:0007669"/>
    <property type="project" value="TreeGrafter"/>
</dbReference>
<dbReference type="PANTHER" id="PTHR43553">
    <property type="entry name" value="HEAVY METAL TRANSPORTER"/>
    <property type="match status" value="1"/>
</dbReference>
<dbReference type="STRING" id="417373.GCA_001570685_00150"/>
<evidence type="ECO:0000313" key="11">
    <source>
        <dbReference type="Proteomes" id="UP000051084"/>
    </source>
</evidence>